<comment type="pathway">
    <text evidence="4">Amino-acid biosynthesis; L-phenylalanine biosynthesis; phenylpyruvate from prephenate: step 1/1.</text>
</comment>
<dbReference type="Pfam" id="PF01817">
    <property type="entry name" value="CM_2"/>
    <property type="match status" value="1"/>
</dbReference>
<feature type="domain" description="Prephenate dehydratase" evidence="19">
    <location>
        <begin position="84"/>
        <end position="259"/>
    </location>
</feature>
<dbReference type="SUPFAM" id="SSF48600">
    <property type="entry name" value="Chorismate mutase II"/>
    <property type="match status" value="1"/>
</dbReference>
<dbReference type="PROSITE" id="PS00857">
    <property type="entry name" value="PREPHENATE_DEHYDR_1"/>
    <property type="match status" value="1"/>
</dbReference>
<dbReference type="SUPFAM" id="SSF55021">
    <property type="entry name" value="ACT-like"/>
    <property type="match status" value="1"/>
</dbReference>
<evidence type="ECO:0000256" key="8">
    <source>
        <dbReference type="ARBA" id="ARBA00022490"/>
    </source>
</evidence>
<evidence type="ECO:0000256" key="16">
    <source>
        <dbReference type="ARBA" id="ARBA00031520"/>
    </source>
</evidence>
<evidence type="ECO:0000259" key="20">
    <source>
        <dbReference type="PROSITE" id="PS51671"/>
    </source>
</evidence>
<evidence type="ECO:0000256" key="11">
    <source>
        <dbReference type="ARBA" id="ARBA00023222"/>
    </source>
</evidence>
<evidence type="ECO:0000256" key="7">
    <source>
        <dbReference type="ARBA" id="ARBA00014401"/>
    </source>
</evidence>
<comment type="function">
    <text evidence="2">Catalyzes the Claisen rearrangement of chorismate to prephenate and the decarboxylation/dehydration of prephenate to phenylpyruvate.</text>
</comment>
<dbReference type="FunFam" id="3.40.190.10:FF:000034">
    <property type="entry name" value="Chorismate mutase/prephenate dehydratase"/>
    <property type="match status" value="1"/>
</dbReference>
<dbReference type="GO" id="GO:0004106">
    <property type="term" value="F:chorismate mutase activity"/>
    <property type="evidence" value="ECO:0007669"/>
    <property type="project" value="UniProtKB-EC"/>
</dbReference>
<evidence type="ECO:0000256" key="9">
    <source>
        <dbReference type="ARBA" id="ARBA00022605"/>
    </source>
</evidence>
<dbReference type="UniPathway" id="UPA00120">
    <property type="reaction ID" value="UER00203"/>
</dbReference>
<dbReference type="InterPro" id="IPR001086">
    <property type="entry name" value="Preph_deHydtase"/>
</dbReference>
<dbReference type="PROSITE" id="PS51168">
    <property type="entry name" value="CHORISMATE_MUT_2"/>
    <property type="match status" value="1"/>
</dbReference>
<dbReference type="NCBIfam" id="NF008865">
    <property type="entry name" value="PRK11898.1"/>
    <property type="match status" value="1"/>
</dbReference>
<dbReference type="PANTHER" id="PTHR21022:SF19">
    <property type="entry name" value="PREPHENATE DEHYDRATASE-RELATED"/>
    <property type="match status" value="1"/>
</dbReference>
<dbReference type="EC" id="4.2.1.51" evidence="6"/>
<sequence length="351" mass="39525">MELGELRKKIDLIDSEIVKLLNRRMEFALRTKKLKQQVTDASREEEVMNKVKKHRGLIKPEFTEKVYREILGESERLQEQNPKLVGFQGEHGAYSEVAVRELNRLWVAIPCAEFAEVFGGVANGQLDMGIVPVENSLGGAVTQVNDLLMETELKIIGEIKVPIHHCLLTLPETDYREIKVVYSHPQALSQCRGFVARNKLEPRPYYDTAGAAMMISNERPAAAAAIASKLCADIYGLEVLKENIEDHESNMTRFVLLSREKSVEKGDKCSIVFSTAHKSGALFNVLKVFSNAGINLTRIESRPITKDPGKFGFLLDFQGSDQDRKVTDAMDRVKKETAMFKFLGCYKEAKE</sequence>
<evidence type="ECO:0000256" key="5">
    <source>
        <dbReference type="ARBA" id="ARBA00004817"/>
    </source>
</evidence>
<dbReference type="GO" id="GO:0046417">
    <property type="term" value="P:chorismate metabolic process"/>
    <property type="evidence" value="ECO:0007669"/>
    <property type="project" value="InterPro"/>
</dbReference>
<evidence type="ECO:0000313" key="21">
    <source>
        <dbReference type="EMBL" id="VVC03926.1"/>
    </source>
</evidence>
<feature type="domain" description="Chorismate mutase" evidence="18">
    <location>
        <begin position="1"/>
        <end position="82"/>
    </location>
</feature>
<evidence type="ECO:0000259" key="19">
    <source>
        <dbReference type="PROSITE" id="PS51171"/>
    </source>
</evidence>
<dbReference type="PROSITE" id="PS00858">
    <property type="entry name" value="PREPHENATE_DEHYDR_2"/>
    <property type="match status" value="1"/>
</dbReference>
<evidence type="ECO:0000256" key="6">
    <source>
        <dbReference type="ARBA" id="ARBA00013147"/>
    </source>
</evidence>
<dbReference type="SMART" id="SM00830">
    <property type="entry name" value="CM_2"/>
    <property type="match status" value="1"/>
</dbReference>
<keyword evidence="14" id="KW-0511">Multifunctional enzyme</keyword>
<comment type="catalytic activity">
    <reaction evidence="1">
        <text>chorismate = prephenate</text>
        <dbReference type="Rhea" id="RHEA:13897"/>
        <dbReference type="ChEBI" id="CHEBI:29748"/>
        <dbReference type="ChEBI" id="CHEBI:29934"/>
        <dbReference type="EC" id="5.4.99.5"/>
    </reaction>
</comment>
<dbReference type="InterPro" id="IPR045865">
    <property type="entry name" value="ACT-like_dom_sf"/>
</dbReference>
<comment type="pathway">
    <text evidence="5">Metabolic intermediate biosynthesis; prephenate biosynthesis; prephenate from chorismate: step 1/1.</text>
</comment>
<comment type="catalytic activity">
    <reaction evidence="17">
        <text>prephenate + H(+) = 3-phenylpyruvate + CO2 + H2O</text>
        <dbReference type="Rhea" id="RHEA:21648"/>
        <dbReference type="ChEBI" id="CHEBI:15377"/>
        <dbReference type="ChEBI" id="CHEBI:15378"/>
        <dbReference type="ChEBI" id="CHEBI:16526"/>
        <dbReference type="ChEBI" id="CHEBI:18005"/>
        <dbReference type="ChEBI" id="CHEBI:29934"/>
        <dbReference type="EC" id="4.2.1.51"/>
    </reaction>
</comment>
<protein>
    <recommendedName>
        <fullName evidence="7">Bifunctional chorismate mutase/prephenate dehydratase</fullName>
        <ecNumber evidence="6">4.2.1.51</ecNumber>
    </recommendedName>
    <alternativeName>
        <fullName evidence="16">Chorismate mutase-prephenate dehydratase</fullName>
    </alternativeName>
    <alternativeName>
        <fullName evidence="15">p-protein</fullName>
    </alternativeName>
</protein>
<evidence type="ECO:0000256" key="4">
    <source>
        <dbReference type="ARBA" id="ARBA00004741"/>
    </source>
</evidence>
<dbReference type="CDD" id="cd13631">
    <property type="entry name" value="PBP2_Ct-PDT_like"/>
    <property type="match status" value="1"/>
</dbReference>
<dbReference type="UniPathway" id="UPA00121">
    <property type="reaction ID" value="UER00345"/>
</dbReference>
<evidence type="ECO:0000313" key="22">
    <source>
        <dbReference type="Proteomes" id="UP000789941"/>
    </source>
</evidence>
<dbReference type="PROSITE" id="PS51171">
    <property type="entry name" value="PREPHENATE_DEHYDR_3"/>
    <property type="match status" value="1"/>
</dbReference>
<dbReference type="InterPro" id="IPR018528">
    <property type="entry name" value="Preph_deHydtase_CS"/>
</dbReference>
<dbReference type="PIRSF" id="PIRSF001500">
    <property type="entry name" value="Chor_mut_pdt_Ppr"/>
    <property type="match status" value="1"/>
</dbReference>
<accession>A0A5E4LVN8</accession>
<keyword evidence="8" id="KW-0963">Cytoplasm</keyword>
<dbReference type="Proteomes" id="UP000789941">
    <property type="component" value="Unassembled WGS sequence"/>
</dbReference>
<organism evidence="21 22">
    <name type="scientific">Candidatus Bilamarchaeum dharawalense</name>
    <dbReference type="NCBI Taxonomy" id="2885759"/>
    <lineage>
        <taxon>Archaea</taxon>
        <taxon>Candidatus Micrarchaeota</taxon>
        <taxon>Candidatus Micrarchaeia</taxon>
        <taxon>Candidatus Anstonellales</taxon>
        <taxon>Candidatus Bilamarchaeaceae</taxon>
        <taxon>Candidatus Bilamarchaeum</taxon>
    </lineage>
</organism>
<dbReference type="Gene3D" id="1.20.59.10">
    <property type="entry name" value="Chorismate mutase"/>
    <property type="match status" value="1"/>
</dbReference>
<evidence type="ECO:0000256" key="10">
    <source>
        <dbReference type="ARBA" id="ARBA00023141"/>
    </source>
</evidence>
<dbReference type="Gene3D" id="3.30.70.260">
    <property type="match status" value="1"/>
</dbReference>
<dbReference type="InterPro" id="IPR036979">
    <property type="entry name" value="CM_dom_sf"/>
</dbReference>
<feature type="domain" description="ACT" evidence="20">
    <location>
        <begin position="270"/>
        <end position="347"/>
    </location>
</feature>
<comment type="subcellular location">
    <subcellularLocation>
        <location evidence="3">Cytoplasm</location>
    </subcellularLocation>
</comment>
<evidence type="ECO:0000256" key="15">
    <source>
        <dbReference type="ARBA" id="ARBA00031175"/>
    </source>
</evidence>
<keyword evidence="12" id="KW-0413">Isomerase</keyword>
<comment type="caution">
    <text evidence="21">The sequence shown here is derived from an EMBL/GenBank/DDBJ whole genome shotgun (WGS) entry which is preliminary data.</text>
</comment>
<dbReference type="Pfam" id="PF00800">
    <property type="entry name" value="PDT"/>
    <property type="match status" value="1"/>
</dbReference>
<evidence type="ECO:0000256" key="12">
    <source>
        <dbReference type="ARBA" id="ARBA00023235"/>
    </source>
</evidence>
<dbReference type="SUPFAM" id="SSF53850">
    <property type="entry name" value="Periplasmic binding protein-like II"/>
    <property type="match status" value="1"/>
</dbReference>
<dbReference type="CDD" id="cd04905">
    <property type="entry name" value="ACT_CM-PDT"/>
    <property type="match status" value="1"/>
</dbReference>
<dbReference type="GO" id="GO:0009094">
    <property type="term" value="P:L-phenylalanine biosynthetic process"/>
    <property type="evidence" value="ECO:0007669"/>
    <property type="project" value="UniProtKB-UniPathway"/>
</dbReference>
<name>A0A5E4LVN8_9ARCH</name>
<dbReference type="EMBL" id="CABMJJ010000009">
    <property type="protein sequence ID" value="VVC03926.1"/>
    <property type="molecule type" value="Genomic_DNA"/>
</dbReference>
<evidence type="ECO:0000256" key="14">
    <source>
        <dbReference type="ARBA" id="ARBA00023268"/>
    </source>
</evidence>
<evidence type="ECO:0000259" key="18">
    <source>
        <dbReference type="PROSITE" id="PS51168"/>
    </source>
</evidence>
<dbReference type="InterPro" id="IPR008242">
    <property type="entry name" value="Chor_mutase/pphenate_deHydtase"/>
</dbReference>
<evidence type="ECO:0000256" key="17">
    <source>
        <dbReference type="ARBA" id="ARBA00047848"/>
    </source>
</evidence>
<proteinExistence type="predicted"/>
<dbReference type="GO" id="GO:0005737">
    <property type="term" value="C:cytoplasm"/>
    <property type="evidence" value="ECO:0007669"/>
    <property type="project" value="UniProtKB-SubCell"/>
</dbReference>
<evidence type="ECO:0000256" key="13">
    <source>
        <dbReference type="ARBA" id="ARBA00023239"/>
    </source>
</evidence>
<dbReference type="GO" id="GO:0004664">
    <property type="term" value="F:prephenate dehydratase activity"/>
    <property type="evidence" value="ECO:0007669"/>
    <property type="project" value="UniProtKB-EC"/>
</dbReference>
<evidence type="ECO:0000256" key="1">
    <source>
        <dbReference type="ARBA" id="ARBA00000824"/>
    </source>
</evidence>
<evidence type="ECO:0000256" key="3">
    <source>
        <dbReference type="ARBA" id="ARBA00004496"/>
    </source>
</evidence>
<keyword evidence="9" id="KW-0028">Amino-acid biosynthesis</keyword>
<dbReference type="AlphaFoldDB" id="A0A5E4LVN8"/>
<dbReference type="Gene3D" id="3.40.190.10">
    <property type="entry name" value="Periplasmic binding protein-like II"/>
    <property type="match status" value="2"/>
</dbReference>
<dbReference type="InterPro" id="IPR036263">
    <property type="entry name" value="Chorismate_II_sf"/>
</dbReference>
<dbReference type="InterPro" id="IPR002701">
    <property type="entry name" value="CM_II_prokaryot"/>
</dbReference>
<keyword evidence="10" id="KW-0057">Aromatic amino acid biosynthesis</keyword>
<evidence type="ECO:0000256" key="2">
    <source>
        <dbReference type="ARBA" id="ARBA00002364"/>
    </source>
</evidence>
<reference evidence="21 22" key="1">
    <citation type="submission" date="2019-08" db="EMBL/GenBank/DDBJ databases">
        <authorList>
            <person name="Vazquez-Campos X."/>
        </authorList>
    </citation>
    <scope>NUCLEOTIDE SEQUENCE [LARGE SCALE GENOMIC DNA]</scope>
    <source>
        <strain evidence="21">LFW-283_2</strain>
    </source>
</reference>
<dbReference type="InterPro" id="IPR002912">
    <property type="entry name" value="ACT_dom"/>
</dbReference>
<keyword evidence="11" id="KW-0584">Phenylalanine biosynthesis</keyword>
<keyword evidence="13 21" id="KW-0456">Lyase</keyword>
<dbReference type="PANTHER" id="PTHR21022">
    <property type="entry name" value="PREPHENATE DEHYDRATASE P PROTEIN"/>
    <property type="match status" value="1"/>
</dbReference>
<gene>
    <name evidence="21" type="primary">pheA</name>
    <name evidence="21" type="ORF">LFW2832_00615</name>
</gene>
<dbReference type="PROSITE" id="PS51671">
    <property type="entry name" value="ACT"/>
    <property type="match status" value="1"/>
</dbReference>